<organism evidence="2 3">
    <name type="scientific">Pleurodeles waltl</name>
    <name type="common">Iberian ribbed newt</name>
    <dbReference type="NCBI Taxonomy" id="8319"/>
    <lineage>
        <taxon>Eukaryota</taxon>
        <taxon>Metazoa</taxon>
        <taxon>Chordata</taxon>
        <taxon>Craniata</taxon>
        <taxon>Vertebrata</taxon>
        <taxon>Euteleostomi</taxon>
        <taxon>Amphibia</taxon>
        <taxon>Batrachia</taxon>
        <taxon>Caudata</taxon>
        <taxon>Salamandroidea</taxon>
        <taxon>Salamandridae</taxon>
        <taxon>Pleurodelinae</taxon>
        <taxon>Pleurodeles</taxon>
    </lineage>
</organism>
<protein>
    <submittedName>
        <fullName evidence="2">Uncharacterized protein</fullName>
    </submittedName>
</protein>
<accession>A0AAV7N9C6</accession>
<name>A0AAV7N9C6_PLEWA</name>
<evidence type="ECO:0000256" key="1">
    <source>
        <dbReference type="SAM" id="Phobius"/>
    </source>
</evidence>
<comment type="caution">
    <text evidence="2">The sequence shown here is derived from an EMBL/GenBank/DDBJ whole genome shotgun (WGS) entry which is preliminary data.</text>
</comment>
<feature type="transmembrane region" description="Helical" evidence="1">
    <location>
        <begin position="57"/>
        <end position="79"/>
    </location>
</feature>
<keyword evidence="1" id="KW-1133">Transmembrane helix</keyword>
<keyword evidence="1" id="KW-0472">Membrane</keyword>
<gene>
    <name evidence="2" type="ORF">NDU88_008319</name>
</gene>
<reference evidence="2" key="1">
    <citation type="journal article" date="2022" name="bioRxiv">
        <title>Sequencing and chromosome-scale assembly of the giantPleurodeles waltlgenome.</title>
        <authorList>
            <person name="Brown T."/>
            <person name="Elewa A."/>
            <person name="Iarovenko S."/>
            <person name="Subramanian E."/>
            <person name="Araus A.J."/>
            <person name="Petzold A."/>
            <person name="Susuki M."/>
            <person name="Suzuki K.-i.T."/>
            <person name="Hayashi T."/>
            <person name="Toyoda A."/>
            <person name="Oliveira C."/>
            <person name="Osipova E."/>
            <person name="Leigh N.D."/>
            <person name="Simon A."/>
            <person name="Yun M.H."/>
        </authorList>
    </citation>
    <scope>NUCLEOTIDE SEQUENCE</scope>
    <source>
        <strain evidence="2">20211129_DDA</strain>
        <tissue evidence="2">Liver</tissue>
    </source>
</reference>
<evidence type="ECO:0000313" key="2">
    <source>
        <dbReference type="EMBL" id="KAJ1110973.1"/>
    </source>
</evidence>
<keyword evidence="1" id="KW-0812">Transmembrane</keyword>
<evidence type="ECO:0000313" key="3">
    <source>
        <dbReference type="Proteomes" id="UP001066276"/>
    </source>
</evidence>
<dbReference type="Proteomes" id="UP001066276">
    <property type="component" value="Chromosome 9"/>
</dbReference>
<sequence length="82" mass="9377">MVVGLGMDLDLRVMLRISDPGCPFTMIFPKKQELNADFVDSSLHGGYEGFYGLKDRVFVACDMLGLGGSWFMYWMHFLMKSR</sequence>
<dbReference type="EMBL" id="JANPWB010000013">
    <property type="protein sequence ID" value="KAJ1110973.1"/>
    <property type="molecule type" value="Genomic_DNA"/>
</dbReference>
<proteinExistence type="predicted"/>
<keyword evidence="3" id="KW-1185">Reference proteome</keyword>
<dbReference type="AlphaFoldDB" id="A0AAV7N9C6"/>